<sequence length="286" mass="32441">LERCVFNKIKDHLFEQINNGQHGFVPRKSCVTQLIEVFEYIGRELDLGKQVDVIYLDMSKAFDRVSHMQLLKRLRDFGFGGNILNWFRSYLKDRRQQTTVLGATSSALPVTSGVPQASILGPLLFLLYQNNLPNSINHSKIATFADDTKIYKVINAKADASAMENDLANFQTSSANANLLLNTDKCKTLRITRKRNKIDHTFKLQDSALETKDCERDLGVWTSSTLTWSKQVLHQCAQANKSLGYIRRSTIKIKTISNEDRSEDQVTPKEVKLAEKRNTCLPTADV</sequence>
<dbReference type="PANTHER" id="PTHR33332">
    <property type="entry name" value="REVERSE TRANSCRIPTASE DOMAIN-CONTAINING PROTEIN"/>
    <property type="match status" value="1"/>
</dbReference>
<accession>A0A7D9L6D6</accession>
<feature type="non-terminal residue" evidence="1">
    <location>
        <position position="1"/>
    </location>
</feature>
<dbReference type="PROSITE" id="PS50878">
    <property type="entry name" value="RT_POL"/>
    <property type="match status" value="1"/>
</dbReference>
<dbReference type="EMBL" id="CACRXK020013129">
    <property type="protein sequence ID" value="CAB4024602.1"/>
    <property type="molecule type" value="Genomic_DNA"/>
</dbReference>
<keyword evidence="2" id="KW-1185">Reference proteome</keyword>
<reference evidence="1" key="1">
    <citation type="submission" date="2020-04" db="EMBL/GenBank/DDBJ databases">
        <authorList>
            <person name="Alioto T."/>
            <person name="Alioto T."/>
            <person name="Gomez Garrido J."/>
        </authorList>
    </citation>
    <scope>NUCLEOTIDE SEQUENCE</scope>
    <source>
        <strain evidence="1">A484AB</strain>
    </source>
</reference>
<name>A0A7D9L6D6_PARCT</name>
<evidence type="ECO:0000313" key="2">
    <source>
        <dbReference type="Proteomes" id="UP001152795"/>
    </source>
</evidence>
<dbReference type="InterPro" id="IPR000477">
    <property type="entry name" value="RT_dom"/>
</dbReference>
<dbReference type="Pfam" id="PF00078">
    <property type="entry name" value="RVT_1"/>
    <property type="match status" value="1"/>
</dbReference>
<evidence type="ECO:0000313" key="1">
    <source>
        <dbReference type="EMBL" id="CAB4024602.1"/>
    </source>
</evidence>
<dbReference type="Proteomes" id="UP001152795">
    <property type="component" value="Unassembled WGS sequence"/>
</dbReference>
<comment type="caution">
    <text evidence="1">The sequence shown here is derived from an EMBL/GenBank/DDBJ whole genome shotgun (WGS) entry which is preliminary data.</text>
</comment>
<protein>
    <submittedName>
        <fullName evidence="1">Uncharacterized protein</fullName>
    </submittedName>
</protein>
<organism evidence="1 2">
    <name type="scientific">Paramuricea clavata</name>
    <name type="common">Red gorgonian</name>
    <name type="synonym">Violescent sea-whip</name>
    <dbReference type="NCBI Taxonomy" id="317549"/>
    <lineage>
        <taxon>Eukaryota</taxon>
        <taxon>Metazoa</taxon>
        <taxon>Cnidaria</taxon>
        <taxon>Anthozoa</taxon>
        <taxon>Octocorallia</taxon>
        <taxon>Malacalcyonacea</taxon>
        <taxon>Plexauridae</taxon>
        <taxon>Paramuricea</taxon>
    </lineage>
</organism>
<dbReference type="CDD" id="cd01650">
    <property type="entry name" value="RT_nLTR_like"/>
    <property type="match status" value="1"/>
</dbReference>
<dbReference type="AlphaFoldDB" id="A0A7D9L6D6"/>
<proteinExistence type="predicted"/>
<gene>
    <name evidence="1" type="ORF">PACLA_8A039409</name>
</gene>
<dbReference type="OrthoDB" id="5954387at2759"/>